<evidence type="ECO:0000313" key="2">
    <source>
        <dbReference type="WBParaSite" id="ES5_v2.g19524.t1"/>
    </source>
</evidence>
<sequence length="299" mass="35105">MIDINFWGLPRHTNARNQLDWRNQAAAHADCYLKYREAAEFIIVSDVDDFLYPRQGSNIYTELQNMARSRPKIASFFYPRFESEIVTTKKFKDFNIAESLQSIRISDKRQTGKSIHRTSLVETVWLHWADLKKDDAPYHKLDPADNAFIHVRNWTFLEKYDDVRLLNNVVYGYRKHPYYPDLSAIITSNFIPILHKRFTARFSSKFEFHNVTSSEIYYDKINECYNEMLEKVADYYRYPFLKSLICPTPARCSIAAVPNVPCAVAMGTYKTIQLADDFFIDYLISKHKIDINQNGCIIN</sequence>
<proteinExistence type="predicted"/>
<reference evidence="2" key="1">
    <citation type="submission" date="2022-11" db="UniProtKB">
        <authorList>
            <consortium name="WormBaseParasite"/>
        </authorList>
    </citation>
    <scope>IDENTIFICATION</scope>
</reference>
<organism evidence="1 2">
    <name type="scientific">Panagrolaimus sp. ES5</name>
    <dbReference type="NCBI Taxonomy" id="591445"/>
    <lineage>
        <taxon>Eukaryota</taxon>
        <taxon>Metazoa</taxon>
        <taxon>Ecdysozoa</taxon>
        <taxon>Nematoda</taxon>
        <taxon>Chromadorea</taxon>
        <taxon>Rhabditida</taxon>
        <taxon>Tylenchina</taxon>
        <taxon>Panagrolaimomorpha</taxon>
        <taxon>Panagrolaimoidea</taxon>
        <taxon>Panagrolaimidae</taxon>
        <taxon>Panagrolaimus</taxon>
    </lineage>
</organism>
<dbReference type="Proteomes" id="UP000887579">
    <property type="component" value="Unplaced"/>
</dbReference>
<evidence type="ECO:0000313" key="1">
    <source>
        <dbReference type="Proteomes" id="UP000887579"/>
    </source>
</evidence>
<accession>A0AC34FQK0</accession>
<dbReference type="WBParaSite" id="ES5_v2.g19524.t1">
    <property type="protein sequence ID" value="ES5_v2.g19524.t1"/>
    <property type="gene ID" value="ES5_v2.g19524"/>
</dbReference>
<name>A0AC34FQK0_9BILA</name>
<protein>
    <submittedName>
        <fullName evidence="2">Glycosyltransferase family 92 protein</fullName>
    </submittedName>
</protein>